<dbReference type="AlphaFoldDB" id="A0A916VC70"/>
<keyword evidence="6" id="KW-0812">Transmembrane</keyword>
<protein>
    <recommendedName>
        <fullName evidence="7">Protein kinase domain-containing protein</fullName>
    </recommendedName>
</protein>
<dbReference type="SUPFAM" id="SSF56112">
    <property type="entry name" value="Protein kinase-like (PK-like)"/>
    <property type="match status" value="1"/>
</dbReference>
<reference evidence="8" key="1">
    <citation type="submission" date="2020-06" db="EMBL/GenBank/DDBJ databases">
        <title>Characterization of fructooligosaccharide metabolism and fructooligosaccharide-degrading enzymes in human commensal butyrate producers.</title>
        <authorList>
            <person name="Tanno H."/>
            <person name="Fujii T."/>
            <person name="Hirano K."/>
            <person name="Maeno S."/>
            <person name="Tonozuka T."/>
            <person name="Sakamoto M."/>
            <person name="Ohkuma M."/>
            <person name="Tochio T."/>
            <person name="Endo A."/>
        </authorList>
    </citation>
    <scope>NUCLEOTIDE SEQUENCE</scope>
    <source>
        <strain evidence="8">JCM 17466</strain>
    </source>
</reference>
<dbReference type="CDD" id="cd14014">
    <property type="entry name" value="STKc_PknB_like"/>
    <property type="match status" value="1"/>
</dbReference>
<dbReference type="Gene3D" id="3.30.200.20">
    <property type="entry name" value="Phosphorylase Kinase, domain 1"/>
    <property type="match status" value="1"/>
</dbReference>
<dbReference type="PANTHER" id="PTHR43289:SF34">
    <property type="entry name" value="SERINE_THREONINE-PROTEIN KINASE YBDM-RELATED"/>
    <property type="match status" value="1"/>
</dbReference>
<keyword evidence="1" id="KW-0808">Transferase</keyword>
<organism evidence="8 9">
    <name type="scientific">Anaerostipes butyraticus</name>
    <dbReference type="NCBI Taxonomy" id="645466"/>
    <lineage>
        <taxon>Bacteria</taxon>
        <taxon>Bacillati</taxon>
        <taxon>Bacillota</taxon>
        <taxon>Clostridia</taxon>
        <taxon>Lachnospirales</taxon>
        <taxon>Lachnospiraceae</taxon>
        <taxon>Anaerostipes</taxon>
    </lineage>
</organism>
<evidence type="ECO:0000256" key="3">
    <source>
        <dbReference type="ARBA" id="ARBA00022777"/>
    </source>
</evidence>
<keyword evidence="2 5" id="KW-0547">Nucleotide-binding</keyword>
<keyword evidence="9" id="KW-1185">Reference proteome</keyword>
<keyword evidence="4 5" id="KW-0067">ATP-binding</keyword>
<proteinExistence type="predicted"/>
<evidence type="ECO:0000256" key="4">
    <source>
        <dbReference type="ARBA" id="ARBA00022840"/>
    </source>
</evidence>
<dbReference type="Pfam" id="PF00069">
    <property type="entry name" value="Pkinase"/>
    <property type="match status" value="1"/>
</dbReference>
<dbReference type="GO" id="GO:0004674">
    <property type="term" value="F:protein serine/threonine kinase activity"/>
    <property type="evidence" value="ECO:0007669"/>
    <property type="project" value="TreeGrafter"/>
</dbReference>
<dbReference type="RefSeq" id="WP_201310564.1">
    <property type="nucleotide sequence ID" value="NZ_BLYI01000027.1"/>
</dbReference>
<evidence type="ECO:0000313" key="9">
    <source>
        <dbReference type="Proteomes" id="UP000613208"/>
    </source>
</evidence>
<feature type="domain" description="Protein kinase" evidence="7">
    <location>
        <begin position="11"/>
        <end position="285"/>
    </location>
</feature>
<evidence type="ECO:0000256" key="5">
    <source>
        <dbReference type="PROSITE-ProRule" id="PRU10141"/>
    </source>
</evidence>
<name>A0A916VC70_9FIRM</name>
<sequence>MEKGMVLKNRYYIRKILGIGGFGITYLAEDRNLGQNIVIKEYYPREIAGRMMEEDGVMNVIPRERNDRRRFLKGKKDFLAEARRMSKLFDIPEVVKILDWFEENGTAYLAMEYIRGINLDDYLQNQDVPLSFQQAWKMLEPVAEALEKIHKMGIIHRDLNPGNLMIEENGTVKIIDFGSARPYLETEKTMTILIKKGYAPPEQYVKKGKQGPWTDIYALCATIYEMITGVRPEPSIQRIEKDELYLPSAYGAEILPEEEEILCRGLELNYKQRFRKISDLSNSVKNIADPSKEAEKRKRTRWILPLGIVSIIAMICAAGGAFFFWNTAEESQNAIYAGDYGRQTERYKEYLEFVKSRAVSTKKSEKDEEYETDPYRGLSTIYFLKSEDVKEWGDPCNRFRFEMTGDEYIQWMKKKGYDMKKVEQNERNAVQVEEYGAIYTNFSKEIRYKVKNDLYVNVVSDTVNDDLFEIFIELPKNQKGEDKNLIQETAEFLAQDFSTKERENLKNLYDEMPENDQIDPGFHFWLREGESEETIYWTFRVDRWNYCTDTYS</sequence>
<dbReference type="Gene3D" id="1.10.510.10">
    <property type="entry name" value="Transferase(Phosphotransferase) domain 1"/>
    <property type="match status" value="1"/>
</dbReference>
<keyword evidence="3" id="KW-0418">Kinase</keyword>
<dbReference type="GO" id="GO:0005524">
    <property type="term" value="F:ATP binding"/>
    <property type="evidence" value="ECO:0007669"/>
    <property type="project" value="UniProtKB-UniRule"/>
</dbReference>
<dbReference type="InterPro" id="IPR011009">
    <property type="entry name" value="Kinase-like_dom_sf"/>
</dbReference>
<evidence type="ECO:0000256" key="2">
    <source>
        <dbReference type="ARBA" id="ARBA00022741"/>
    </source>
</evidence>
<dbReference type="Proteomes" id="UP000613208">
    <property type="component" value="Unassembled WGS sequence"/>
</dbReference>
<keyword evidence="6" id="KW-0472">Membrane</keyword>
<dbReference type="InterPro" id="IPR000719">
    <property type="entry name" value="Prot_kinase_dom"/>
</dbReference>
<dbReference type="PROSITE" id="PS50011">
    <property type="entry name" value="PROTEIN_KINASE_DOM"/>
    <property type="match status" value="1"/>
</dbReference>
<keyword evidence="6" id="KW-1133">Transmembrane helix</keyword>
<dbReference type="PROSITE" id="PS00107">
    <property type="entry name" value="PROTEIN_KINASE_ATP"/>
    <property type="match status" value="1"/>
</dbReference>
<evidence type="ECO:0000259" key="7">
    <source>
        <dbReference type="PROSITE" id="PS50011"/>
    </source>
</evidence>
<accession>A0A916VC70</accession>
<evidence type="ECO:0000256" key="1">
    <source>
        <dbReference type="ARBA" id="ARBA00022679"/>
    </source>
</evidence>
<comment type="caution">
    <text evidence="8">The sequence shown here is derived from an EMBL/GenBank/DDBJ whole genome shotgun (WGS) entry which is preliminary data.</text>
</comment>
<dbReference type="PANTHER" id="PTHR43289">
    <property type="entry name" value="MITOGEN-ACTIVATED PROTEIN KINASE KINASE KINASE 20-RELATED"/>
    <property type="match status" value="1"/>
</dbReference>
<gene>
    <name evidence="8" type="ORF">ANBU17_11960</name>
</gene>
<evidence type="ECO:0000256" key="6">
    <source>
        <dbReference type="SAM" id="Phobius"/>
    </source>
</evidence>
<feature type="binding site" evidence="5">
    <location>
        <position position="40"/>
    </location>
    <ligand>
        <name>ATP</name>
        <dbReference type="ChEBI" id="CHEBI:30616"/>
    </ligand>
</feature>
<evidence type="ECO:0000313" key="8">
    <source>
        <dbReference type="EMBL" id="GFO84849.1"/>
    </source>
</evidence>
<dbReference type="InterPro" id="IPR017441">
    <property type="entry name" value="Protein_kinase_ATP_BS"/>
</dbReference>
<dbReference type="EMBL" id="BLYI01000027">
    <property type="protein sequence ID" value="GFO84849.1"/>
    <property type="molecule type" value="Genomic_DNA"/>
</dbReference>
<feature type="transmembrane region" description="Helical" evidence="6">
    <location>
        <begin position="302"/>
        <end position="325"/>
    </location>
</feature>